<comment type="caution">
    <text evidence="1">The sequence shown here is derived from an EMBL/GenBank/DDBJ whole genome shotgun (WGS) entry which is preliminary data.</text>
</comment>
<dbReference type="AlphaFoldDB" id="A0A9P6TCZ1"/>
<protein>
    <submittedName>
        <fullName evidence="1">Uncharacterized protein</fullName>
    </submittedName>
</protein>
<reference evidence="1" key="1">
    <citation type="submission" date="2013-11" db="EMBL/GenBank/DDBJ databases">
        <title>Genome sequence of the fusiform rust pathogen reveals effectors for host alternation and coevolution with pine.</title>
        <authorList>
            <consortium name="DOE Joint Genome Institute"/>
            <person name="Smith K."/>
            <person name="Pendleton A."/>
            <person name="Kubisiak T."/>
            <person name="Anderson C."/>
            <person name="Salamov A."/>
            <person name="Aerts A."/>
            <person name="Riley R."/>
            <person name="Clum A."/>
            <person name="Lindquist E."/>
            <person name="Ence D."/>
            <person name="Campbell M."/>
            <person name="Kronenberg Z."/>
            <person name="Feau N."/>
            <person name="Dhillon B."/>
            <person name="Hamelin R."/>
            <person name="Burleigh J."/>
            <person name="Smith J."/>
            <person name="Yandell M."/>
            <person name="Nelson C."/>
            <person name="Grigoriev I."/>
            <person name="Davis J."/>
        </authorList>
    </citation>
    <scope>NUCLEOTIDE SEQUENCE</scope>
    <source>
        <strain evidence="1">G11</strain>
    </source>
</reference>
<name>A0A9P6TCZ1_9BASI</name>
<gene>
    <name evidence="1" type="ORF">CROQUDRAFT_655591</name>
</gene>
<evidence type="ECO:0000313" key="2">
    <source>
        <dbReference type="Proteomes" id="UP000886653"/>
    </source>
</evidence>
<keyword evidence="2" id="KW-1185">Reference proteome</keyword>
<accession>A0A9P6TCZ1</accession>
<dbReference type="EMBL" id="MU167243">
    <property type="protein sequence ID" value="KAG0147817.1"/>
    <property type="molecule type" value="Genomic_DNA"/>
</dbReference>
<proteinExistence type="predicted"/>
<evidence type="ECO:0000313" key="1">
    <source>
        <dbReference type="EMBL" id="KAG0147817.1"/>
    </source>
</evidence>
<organism evidence="1 2">
    <name type="scientific">Cronartium quercuum f. sp. fusiforme G11</name>
    <dbReference type="NCBI Taxonomy" id="708437"/>
    <lineage>
        <taxon>Eukaryota</taxon>
        <taxon>Fungi</taxon>
        <taxon>Dikarya</taxon>
        <taxon>Basidiomycota</taxon>
        <taxon>Pucciniomycotina</taxon>
        <taxon>Pucciniomycetes</taxon>
        <taxon>Pucciniales</taxon>
        <taxon>Coleosporiaceae</taxon>
        <taxon>Cronartium</taxon>
    </lineage>
</organism>
<dbReference type="Proteomes" id="UP000886653">
    <property type="component" value="Unassembled WGS sequence"/>
</dbReference>
<sequence>MNNINNDIAPTLPDINHPKQNLNCIARIDDILQRECQNKISAPALVELLKSKYQIVCTLDQLKYRLKKLNLHTYQHAQQSDTKKNEIMGQIKSCHTRGLQKKEVVPYIQCVCDVPEFTKNKLKTLCKEMGLNW</sequence>